<evidence type="ECO:0000313" key="3">
    <source>
        <dbReference type="EMBL" id="CAB3225630.1"/>
    </source>
</evidence>
<dbReference type="EMBL" id="CADEBD010000226">
    <property type="protein sequence ID" value="CAB3225630.1"/>
    <property type="molecule type" value="Genomic_DNA"/>
</dbReference>
<dbReference type="AlphaFoldDB" id="A0A8S0Z0W2"/>
<keyword evidence="2" id="KW-1133">Transmembrane helix</keyword>
<sequence>MDRDEDQVNKQPVVLLSYLVLGVISIIIFAIYWCGCRQRGIPGVVLGIPNSVQPNTVVVPFQNATGPSNVGPPYVVSGFHTNVQGAPYPVAVHVDAQYPAALSGASGTGASIMNHEAPPAYNRTQPEQVPLVK</sequence>
<evidence type="ECO:0000256" key="2">
    <source>
        <dbReference type="SAM" id="Phobius"/>
    </source>
</evidence>
<protein>
    <submittedName>
        <fullName evidence="3">Uncharacterized protein</fullName>
    </submittedName>
</protein>
<dbReference type="Proteomes" id="UP000494256">
    <property type="component" value="Unassembled WGS sequence"/>
</dbReference>
<dbReference type="OrthoDB" id="7196183at2759"/>
<comment type="caution">
    <text evidence="3">The sequence shown here is derived from an EMBL/GenBank/DDBJ whole genome shotgun (WGS) entry which is preliminary data.</text>
</comment>
<keyword evidence="2" id="KW-0472">Membrane</keyword>
<keyword evidence="2" id="KW-0812">Transmembrane</keyword>
<accession>A0A8S0Z0W2</accession>
<proteinExistence type="predicted"/>
<organism evidence="3 4">
    <name type="scientific">Arctia plantaginis</name>
    <name type="common">Wood tiger moth</name>
    <name type="synonym">Phalaena plantaginis</name>
    <dbReference type="NCBI Taxonomy" id="874455"/>
    <lineage>
        <taxon>Eukaryota</taxon>
        <taxon>Metazoa</taxon>
        <taxon>Ecdysozoa</taxon>
        <taxon>Arthropoda</taxon>
        <taxon>Hexapoda</taxon>
        <taxon>Insecta</taxon>
        <taxon>Pterygota</taxon>
        <taxon>Neoptera</taxon>
        <taxon>Endopterygota</taxon>
        <taxon>Lepidoptera</taxon>
        <taxon>Glossata</taxon>
        <taxon>Ditrysia</taxon>
        <taxon>Noctuoidea</taxon>
        <taxon>Erebidae</taxon>
        <taxon>Arctiinae</taxon>
        <taxon>Arctia</taxon>
    </lineage>
</organism>
<feature type="transmembrane region" description="Helical" evidence="2">
    <location>
        <begin position="12"/>
        <end position="33"/>
    </location>
</feature>
<feature type="region of interest" description="Disordered" evidence="1">
    <location>
        <begin position="113"/>
        <end position="133"/>
    </location>
</feature>
<reference evidence="3 4" key="1">
    <citation type="submission" date="2020-04" db="EMBL/GenBank/DDBJ databases">
        <authorList>
            <person name="Wallbank WR R."/>
            <person name="Pardo Diaz C."/>
            <person name="Kozak K."/>
            <person name="Martin S."/>
            <person name="Jiggins C."/>
            <person name="Moest M."/>
            <person name="Warren A I."/>
            <person name="Byers J.R.P. K."/>
            <person name="Montejo-Kovacevich G."/>
            <person name="Yen C E."/>
        </authorList>
    </citation>
    <scope>NUCLEOTIDE SEQUENCE [LARGE SCALE GENOMIC DNA]</scope>
</reference>
<gene>
    <name evidence="3" type="ORF">APLA_LOCUS2349</name>
</gene>
<name>A0A8S0Z0W2_ARCPL</name>
<evidence type="ECO:0000313" key="4">
    <source>
        <dbReference type="Proteomes" id="UP000494256"/>
    </source>
</evidence>
<evidence type="ECO:0000256" key="1">
    <source>
        <dbReference type="SAM" id="MobiDB-lite"/>
    </source>
</evidence>